<evidence type="ECO:0000256" key="1">
    <source>
        <dbReference type="SAM" id="MobiDB-lite"/>
    </source>
</evidence>
<feature type="signal peptide" evidence="3">
    <location>
        <begin position="1"/>
        <end position="26"/>
    </location>
</feature>
<proteinExistence type="predicted"/>
<dbReference type="Proteomes" id="UP000822688">
    <property type="component" value="Chromosome 8"/>
</dbReference>
<keyword evidence="5" id="KW-1185">Reference proteome</keyword>
<organism evidence="4 5">
    <name type="scientific">Ceratodon purpureus</name>
    <name type="common">Fire moss</name>
    <name type="synonym">Dicranum purpureum</name>
    <dbReference type="NCBI Taxonomy" id="3225"/>
    <lineage>
        <taxon>Eukaryota</taxon>
        <taxon>Viridiplantae</taxon>
        <taxon>Streptophyta</taxon>
        <taxon>Embryophyta</taxon>
        <taxon>Bryophyta</taxon>
        <taxon>Bryophytina</taxon>
        <taxon>Bryopsida</taxon>
        <taxon>Dicranidae</taxon>
        <taxon>Pseudoditrichales</taxon>
        <taxon>Ditrichaceae</taxon>
        <taxon>Ceratodon</taxon>
    </lineage>
</organism>
<protein>
    <submittedName>
        <fullName evidence="4">Uncharacterized protein</fullName>
    </submittedName>
</protein>
<sequence>MGAFRQRLAGHLLAVLLVTLLQMCSAGRDPNLTSLGLPGIVGVWDRSNSTWNTLYPAARFRDDSVAGYFDIWPEHSAVNFEYYCEDPVLGNLSLSNFTYSAFEGRLDPRPYYDLGIVESYQPYWKHWLFWKVDTKRISYSINCEYNDLHDLYAYRFWKMIMRNGCAAAAVMQGFIQFIVAIAVTMMWGWRFLRFDRATKREHLKVWFWNLQWGDYFSEVVHLGLLVLAGYCMMEAIGHSDLHTWRPTVMYNTGVIYSYLSLFAVLSSIFRQIAYCWMEPAKIARFEILKKQNKLTIQGEIWYSLQGISDDWRWQRVFGQLGVLVLMGTYLSFVDDASGGGMDQMAGLVLAATVVACIWSFGVTAVVTFRSISHILAQTFPSFAKFAIRRVSPDDGGDLGLDGVLMQSPPCVTCGHRPSGRIRSENFDEENQSHTA</sequence>
<evidence type="ECO:0000256" key="3">
    <source>
        <dbReference type="SAM" id="SignalP"/>
    </source>
</evidence>
<keyword evidence="2" id="KW-0472">Membrane</keyword>
<comment type="caution">
    <text evidence="4">The sequence shown here is derived from an EMBL/GenBank/DDBJ whole genome shotgun (WGS) entry which is preliminary data.</text>
</comment>
<evidence type="ECO:0000256" key="2">
    <source>
        <dbReference type="SAM" id="Phobius"/>
    </source>
</evidence>
<dbReference type="AlphaFoldDB" id="A0A8T0GZ73"/>
<feature type="region of interest" description="Disordered" evidence="1">
    <location>
        <begin position="416"/>
        <end position="435"/>
    </location>
</feature>
<dbReference type="EMBL" id="CM026429">
    <property type="protein sequence ID" value="KAG0563745.1"/>
    <property type="molecule type" value="Genomic_DNA"/>
</dbReference>
<feature type="transmembrane region" description="Helical" evidence="2">
    <location>
        <begin position="212"/>
        <end position="236"/>
    </location>
</feature>
<accession>A0A8T0GZ73</accession>
<name>A0A8T0GZ73_CERPU</name>
<keyword evidence="2" id="KW-1133">Transmembrane helix</keyword>
<feature type="chain" id="PRO_5035812224" evidence="3">
    <location>
        <begin position="27"/>
        <end position="435"/>
    </location>
</feature>
<keyword evidence="3" id="KW-0732">Signal</keyword>
<feature type="transmembrane region" description="Helical" evidence="2">
    <location>
        <begin position="169"/>
        <end position="192"/>
    </location>
</feature>
<feature type="transmembrane region" description="Helical" evidence="2">
    <location>
        <begin position="248"/>
        <end position="269"/>
    </location>
</feature>
<reference evidence="4" key="1">
    <citation type="submission" date="2020-06" db="EMBL/GenBank/DDBJ databases">
        <title>WGS assembly of Ceratodon purpureus strain R40.</title>
        <authorList>
            <person name="Carey S.B."/>
            <person name="Jenkins J."/>
            <person name="Shu S."/>
            <person name="Lovell J.T."/>
            <person name="Sreedasyam A."/>
            <person name="Maumus F."/>
            <person name="Tiley G.P."/>
            <person name="Fernandez-Pozo N."/>
            <person name="Barry K."/>
            <person name="Chen C."/>
            <person name="Wang M."/>
            <person name="Lipzen A."/>
            <person name="Daum C."/>
            <person name="Saski C.A."/>
            <person name="Payton A.C."/>
            <person name="Mcbreen J.C."/>
            <person name="Conrad R.E."/>
            <person name="Kollar L.M."/>
            <person name="Olsson S."/>
            <person name="Huttunen S."/>
            <person name="Landis J.B."/>
            <person name="Wickett N.J."/>
            <person name="Johnson M.G."/>
            <person name="Rensing S.A."/>
            <person name="Grimwood J."/>
            <person name="Schmutz J."/>
            <person name="Mcdaniel S.F."/>
        </authorList>
    </citation>
    <scope>NUCLEOTIDE SEQUENCE</scope>
    <source>
        <strain evidence="4">R40</strain>
    </source>
</reference>
<evidence type="ECO:0000313" key="4">
    <source>
        <dbReference type="EMBL" id="KAG0563745.1"/>
    </source>
</evidence>
<gene>
    <name evidence="4" type="ORF">KC19_8G056500</name>
</gene>
<feature type="transmembrane region" description="Helical" evidence="2">
    <location>
        <begin position="316"/>
        <end position="332"/>
    </location>
</feature>
<feature type="transmembrane region" description="Helical" evidence="2">
    <location>
        <begin position="344"/>
        <end position="368"/>
    </location>
</feature>
<evidence type="ECO:0000313" key="5">
    <source>
        <dbReference type="Proteomes" id="UP000822688"/>
    </source>
</evidence>
<keyword evidence="2" id="KW-0812">Transmembrane</keyword>